<name>A0A4P7N9T7_PYROR</name>
<dbReference type="Proteomes" id="UP000294847">
    <property type="component" value="Chromosome 2"/>
</dbReference>
<gene>
    <name evidence="1" type="ORF">PoMZ_02721</name>
</gene>
<accession>A0A4P7N9T7</accession>
<evidence type="ECO:0000313" key="2">
    <source>
        <dbReference type="Proteomes" id="UP000294847"/>
    </source>
</evidence>
<evidence type="ECO:0000313" key="1">
    <source>
        <dbReference type="EMBL" id="QBZ57786.1"/>
    </source>
</evidence>
<dbReference type="AlphaFoldDB" id="A0A4P7N9T7"/>
<reference evidence="1 2" key="1">
    <citation type="journal article" date="2019" name="Mol. Biol. Evol.">
        <title>Blast fungal genomes show frequent chromosomal changes, gene gains and losses, and effector gene turnover.</title>
        <authorList>
            <person name="Gomez Luciano L.B."/>
            <person name="Jason Tsai I."/>
            <person name="Chuma I."/>
            <person name="Tosa Y."/>
            <person name="Chen Y.H."/>
            <person name="Li J.Y."/>
            <person name="Li M.Y."/>
            <person name="Jade Lu M.Y."/>
            <person name="Nakayashiki H."/>
            <person name="Li W.H."/>
        </authorList>
    </citation>
    <scope>NUCLEOTIDE SEQUENCE [LARGE SCALE GENOMIC DNA]</scope>
    <source>
        <strain evidence="1">MZ5-1-6</strain>
    </source>
</reference>
<dbReference type="EMBL" id="CP034205">
    <property type="protein sequence ID" value="QBZ57786.1"/>
    <property type="molecule type" value="Genomic_DNA"/>
</dbReference>
<protein>
    <submittedName>
        <fullName evidence="1">Uncharacterized protein</fullName>
    </submittedName>
</protein>
<organism evidence="1 2">
    <name type="scientific">Pyricularia oryzae</name>
    <name type="common">Rice blast fungus</name>
    <name type="synonym">Magnaporthe oryzae</name>
    <dbReference type="NCBI Taxonomy" id="318829"/>
    <lineage>
        <taxon>Eukaryota</taxon>
        <taxon>Fungi</taxon>
        <taxon>Dikarya</taxon>
        <taxon>Ascomycota</taxon>
        <taxon>Pezizomycotina</taxon>
        <taxon>Sordariomycetes</taxon>
        <taxon>Sordariomycetidae</taxon>
        <taxon>Magnaporthales</taxon>
        <taxon>Pyriculariaceae</taxon>
        <taxon>Pyricularia</taxon>
    </lineage>
</organism>
<sequence length="202" mass="21252">MVAIKPLILLGLAANAAAAGHGQQHANALHARQDYGKGKGGGSKCGKLNFVFTGLPWNHPAVQAAGFNPAMVEAAIKFDVQQIVQAGYNIKAILVGPEDPISDIAEEMDNVPGVKEWTGTGVGYGLRGPNSTVLTVRFTDVIQLFRDKEPNAPILFNHSPTTSLWAIQQKFPLPAGTNCSAEGKPGKNYGIAVHCSACPPSN</sequence>
<proteinExistence type="predicted"/>
<dbReference type="OMA" id="GRHKYVK"/>